<keyword evidence="2" id="KW-1185">Reference proteome</keyword>
<organism evidence="1 2">
    <name type="scientific">Araneus ventricosus</name>
    <name type="common">Orbweaver spider</name>
    <name type="synonym">Epeira ventricosa</name>
    <dbReference type="NCBI Taxonomy" id="182803"/>
    <lineage>
        <taxon>Eukaryota</taxon>
        <taxon>Metazoa</taxon>
        <taxon>Ecdysozoa</taxon>
        <taxon>Arthropoda</taxon>
        <taxon>Chelicerata</taxon>
        <taxon>Arachnida</taxon>
        <taxon>Araneae</taxon>
        <taxon>Araneomorphae</taxon>
        <taxon>Entelegynae</taxon>
        <taxon>Araneoidea</taxon>
        <taxon>Araneidae</taxon>
        <taxon>Araneus</taxon>
    </lineage>
</organism>
<protein>
    <submittedName>
        <fullName evidence="1">Uncharacterized protein</fullName>
    </submittedName>
</protein>
<name>A0A4Y2VUN6_ARAVE</name>
<gene>
    <name evidence="1" type="ORF">AVEN_84183_1</name>
</gene>
<dbReference type="AlphaFoldDB" id="A0A4Y2VUN6"/>
<feature type="non-terminal residue" evidence="1">
    <location>
        <position position="43"/>
    </location>
</feature>
<sequence>MGNAPLWSSKSVAAGDSENKCQNGYRAAEGTAGTSLVPLKQIH</sequence>
<comment type="caution">
    <text evidence="1">The sequence shown here is derived from an EMBL/GenBank/DDBJ whole genome shotgun (WGS) entry which is preliminary data.</text>
</comment>
<accession>A0A4Y2VUN6</accession>
<evidence type="ECO:0000313" key="1">
    <source>
        <dbReference type="EMBL" id="GBO28412.1"/>
    </source>
</evidence>
<evidence type="ECO:0000313" key="2">
    <source>
        <dbReference type="Proteomes" id="UP000499080"/>
    </source>
</evidence>
<dbReference type="Proteomes" id="UP000499080">
    <property type="component" value="Unassembled WGS sequence"/>
</dbReference>
<dbReference type="EMBL" id="BGPR01051461">
    <property type="protein sequence ID" value="GBO28412.1"/>
    <property type="molecule type" value="Genomic_DNA"/>
</dbReference>
<proteinExistence type="predicted"/>
<reference evidence="1 2" key="1">
    <citation type="journal article" date="2019" name="Sci. Rep.">
        <title>Orb-weaving spider Araneus ventricosus genome elucidates the spidroin gene catalogue.</title>
        <authorList>
            <person name="Kono N."/>
            <person name="Nakamura H."/>
            <person name="Ohtoshi R."/>
            <person name="Moran D.A.P."/>
            <person name="Shinohara A."/>
            <person name="Yoshida Y."/>
            <person name="Fujiwara M."/>
            <person name="Mori M."/>
            <person name="Tomita M."/>
            <person name="Arakawa K."/>
        </authorList>
    </citation>
    <scope>NUCLEOTIDE SEQUENCE [LARGE SCALE GENOMIC DNA]</scope>
</reference>